<keyword evidence="2" id="KW-0812">Transmembrane</keyword>
<comment type="caution">
    <text evidence="4">The sequence shown here is derived from an EMBL/GenBank/DDBJ whole genome shotgun (WGS) entry which is preliminary data.</text>
</comment>
<evidence type="ECO:0000256" key="2">
    <source>
        <dbReference type="SAM" id="Phobius"/>
    </source>
</evidence>
<keyword evidence="2" id="KW-0472">Membrane</keyword>
<keyword evidence="5" id="KW-1185">Reference proteome</keyword>
<evidence type="ECO:0000313" key="5">
    <source>
        <dbReference type="Proteomes" id="UP000625711"/>
    </source>
</evidence>
<keyword evidence="2" id="KW-1133">Transmembrane helix</keyword>
<feature type="transmembrane region" description="Helical" evidence="2">
    <location>
        <begin position="283"/>
        <end position="301"/>
    </location>
</feature>
<sequence length="432" mass="48495">MENRLDIIIFGASGFTGLHCIPYIAKLSKSDGRNLSWGVAGRSEDKLKNILSDIGQKLEVNFDSVKIIIADINDHDSLLNMAKQARLVINCCGPYRLYGEAMVKACIEAGTHHVDVSGEPEYMEKMQLEYHDAAVKKGVYAISACGFDSIPSDLGIVFLQQSFSGTLNSVETYLKCGTTDNVKGSLINYGTWQSLVHSIENRKNLKQLRQKLYEKIKKPPTFQPKQKFIKYPHKDDKVSGWVLPFLGADQAVIRRSQSYFYENNNQRPIQASTYFVLKSTLDLLLFIIFAIIFGIISYFKFGRKLLLDYPQIFTGGFISKKQPEEDTVQKTWFKVDFYAEGWKEKLENKDDQYTTPVDCKISGRVKGNNPGYGTTCVCLVLAGIIILTEKEKLANNGNGGIFSPGAAFAKTSLIKQLNENEVTFEVLSETDI</sequence>
<gene>
    <name evidence="4" type="ORF">GWI33_002816</name>
</gene>
<dbReference type="Proteomes" id="UP000625711">
    <property type="component" value="Unassembled WGS sequence"/>
</dbReference>
<name>A0A834IVQ1_RHYFE</name>
<comment type="similarity">
    <text evidence="1">Belongs to the saccharopine dehydrogenase family.</text>
</comment>
<dbReference type="FunFam" id="3.40.50.720:FF:000178">
    <property type="entry name" value="Saccharopine dehydrogenase-like oxidoreductase"/>
    <property type="match status" value="1"/>
</dbReference>
<dbReference type="InterPro" id="IPR051276">
    <property type="entry name" value="Saccharopine_DH-like_oxidrdct"/>
</dbReference>
<dbReference type="AlphaFoldDB" id="A0A834IVQ1"/>
<dbReference type="GO" id="GO:0005886">
    <property type="term" value="C:plasma membrane"/>
    <property type="evidence" value="ECO:0007669"/>
    <property type="project" value="TreeGrafter"/>
</dbReference>
<dbReference type="SUPFAM" id="SSF51735">
    <property type="entry name" value="NAD(P)-binding Rossmann-fold domains"/>
    <property type="match status" value="1"/>
</dbReference>
<proteinExistence type="inferred from homology"/>
<accession>A0A834IVQ1</accession>
<dbReference type="GO" id="GO:0009247">
    <property type="term" value="P:glycolipid biosynthetic process"/>
    <property type="evidence" value="ECO:0007669"/>
    <property type="project" value="TreeGrafter"/>
</dbReference>
<dbReference type="GO" id="GO:0005739">
    <property type="term" value="C:mitochondrion"/>
    <property type="evidence" value="ECO:0007669"/>
    <property type="project" value="TreeGrafter"/>
</dbReference>
<dbReference type="InterPro" id="IPR036291">
    <property type="entry name" value="NAD(P)-bd_dom_sf"/>
</dbReference>
<evidence type="ECO:0000256" key="1">
    <source>
        <dbReference type="ARBA" id="ARBA00038048"/>
    </source>
</evidence>
<dbReference type="InterPro" id="IPR005097">
    <property type="entry name" value="Sacchrp_dh_NADP-bd"/>
</dbReference>
<reference evidence="4" key="1">
    <citation type="submission" date="2020-08" db="EMBL/GenBank/DDBJ databases">
        <title>Genome sequencing and assembly of the red palm weevil Rhynchophorus ferrugineus.</title>
        <authorList>
            <person name="Dias G.B."/>
            <person name="Bergman C.M."/>
            <person name="Manee M."/>
        </authorList>
    </citation>
    <scope>NUCLEOTIDE SEQUENCE</scope>
    <source>
        <strain evidence="4">AA-2017</strain>
        <tissue evidence="4">Whole larva</tissue>
    </source>
</reference>
<dbReference type="OrthoDB" id="10268090at2759"/>
<feature type="domain" description="Saccharopine dehydrogenase NADP binding" evidence="3">
    <location>
        <begin position="7"/>
        <end position="142"/>
    </location>
</feature>
<dbReference type="Gene3D" id="3.40.50.720">
    <property type="entry name" value="NAD(P)-binding Rossmann-like Domain"/>
    <property type="match status" value="1"/>
</dbReference>
<dbReference type="EMBL" id="JAACXV010000017">
    <property type="protein sequence ID" value="KAF7286971.1"/>
    <property type="molecule type" value="Genomic_DNA"/>
</dbReference>
<dbReference type="GO" id="GO:0005811">
    <property type="term" value="C:lipid droplet"/>
    <property type="evidence" value="ECO:0007669"/>
    <property type="project" value="TreeGrafter"/>
</dbReference>
<organism evidence="4 5">
    <name type="scientific">Rhynchophorus ferrugineus</name>
    <name type="common">Red palm weevil</name>
    <name type="synonym">Curculio ferrugineus</name>
    <dbReference type="NCBI Taxonomy" id="354439"/>
    <lineage>
        <taxon>Eukaryota</taxon>
        <taxon>Metazoa</taxon>
        <taxon>Ecdysozoa</taxon>
        <taxon>Arthropoda</taxon>
        <taxon>Hexapoda</taxon>
        <taxon>Insecta</taxon>
        <taxon>Pterygota</taxon>
        <taxon>Neoptera</taxon>
        <taxon>Endopterygota</taxon>
        <taxon>Coleoptera</taxon>
        <taxon>Polyphaga</taxon>
        <taxon>Cucujiformia</taxon>
        <taxon>Curculionidae</taxon>
        <taxon>Dryophthorinae</taxon>
        <taxon>Rhynchophorus</taxon>
    </lineage>
</organism>
<protein>
    <recommendedName>
        <fullName evidence="3">Saccharopine dehydrogenase NADP binding domain-containing protein</fullName>
    </recommendedName>
</protein>
<dbReference type="PANTHER" id="PTHR12286:SF5">
    <property type="entry name" value="SACCHAROPINE DEHYDROGENASE-LIKE OXIDOREDUCTASE"/>
    <property type="match status" value="1"/>
</dbReference>
<evidence type="ECO:0000259" key="3">
    <source>
        <dbReference type="Pfam" id="PF03435"/>
    </source>
</evidence>
<evidence type="ECO:0000313" key="4">
    <source>
        <dbReference type="EMBL" id="KAF7286971.1"/>
    </source>
</evidence>
<dbReference type="PANTHER" id="PTHR12286">
    <property type="entry name" value="SACCHAROPINE DEHYDROGENASE-LIKE OXIDOREDUCTASE"/>
    <property type="match status" value="1"/>
</dbReference>
<dbReference type="Pfam" id="PF03435">
    <property type="entry name" value="Sacchrp_dh_NADP"/>
    <property type="match status" value="1"/>
</dbReference>